<dbReference type="GO" id="GO:0036503">
    <property type="term" value="P:ERAD pathway"/>
    <property type="evidence" value="ECO:0007669"/>
    <property type="project" value="TreeGrafter"/>
</dbReference>
<comment type="caution">
    <text evidence="4">The sequence shown here is derived from an EMBL/GenBank/DDBJ whole genome shotgun (WGS) entry which is preliminary data.</text>
</comment>
<evidence type="ECO:0000313" key="5">
    <source>
        <dbReference type="Proteomes" id="UP000266841"/>
    </source>
</evidence>
<dbReference type="OrthoDB" id="1026733at2759"/>
<dbReference type="PROSITE" id="PS51257">
    <property type="entry name" value="PROKAR_LIPOPROTEIN"/>
    <property type="match status" value="1"/>
</dbReference>
<evidence type="ECO:0000256" key="2">
    <source>
        <dbReference type="SAM" id="SignalP"/>
    </source>
</evidence>
<feature type="region of interest" description="Disordered" evidence="1">
    <location>
        <begin position="40"/>
        <end position="59"/>
    </location>
</feature>
<dbReference type="Pfam" id="PF00789">
    <property type="entry name" value="UBX"/>
    <property type="match status" value="1"/>
</dbReference>
<dbReference type="InterPro" id="IPR029071">
    <property type="entry name" value="Ubiquitin-like_domsf"/>
</dbReference>
<dbReference type="InterPro" id="IPR050730">
    <property type="entry name" value="UBX_domain-protein"/>
</dbReference>
<feature type="region of interest" description="Disordered" evidence="1">
    <location>
        <begin position="426"/>
        <end position="450"/>
    </location>
</feature>
<feature type="region of interest" description="Disordered" evidence="1">
    <location>
        <begin position="292"/>
        <end position="327"/>
    </location>
</feature>
<dbReference type="eggNOG" id="ENOG502SAZI">
    <property type="taxonomic scope" value="Eukaryota"/>
</dbReference>
<reference evidence="4 5" key="1">
    <citation type="journal article" date="2012" name="Genome Biol.">
        <title>Genome and low-iron response of an oceanic diatom adapted to chronic iron limitation.</title>
        <authorList>
            <person name="Lommer M."/>
            <person name="Specht M."/>
            <person name="Roy A.S."/>
            <person name="Kraemer L."/>
            <person name="Andreson R."/>
            <person name="Gutowska M.A."/>
            <person name="Wolf J."/>
            <person name="Bergner S.V."/>
            <person name="Schilhabel M.B."/>
            <person name="Klostermeier U.C."/>
            <person name="Beiko R.G."/>
            <person name="Rosenstiel P."/>
            <person name="Hippler M."/>
            <person name="Laroche J."/>
        </authorList>
    </citation>
    <scope>NUCLEOTIDE SEQUENCE [LARGE SCALE GENOMIC DNA]</scope>
    <source>
        <strain evidence="4 5">CCMP1005</strain>
    </source>
</reference>
<dbReference type="GO" id="GO:0005783">
    <property type="term" value="C:endoplasmic reticulum"/>
    <property type="evidence" value="ECO:0007669"/>
    <property type="project" value="TreeGrafter"/>
</dbReference>
<feature type="signal peptide" evidence="2">
    <location>
        <begin position="1"/>
        <end position="19"/>
    </location>
</feature>
<gene>
    <name evidence="4" type="ORF">THAOC_03293</name>
</gene>
<evidence type="ECO:0000256" key="1">
    <source>
        <dbReference type="SAM" id="MobiDB-lite"/>
    </source>
</evidence>
<dbReference type="PROSITE" id="PS50033">
    <property type="entry name" value="UBX"/>
    <property type="match status" value="1"/>
</dbReference>
<dbReference type="GO" id="GO:0043130">
    <property type="term" value="F:ubiquitin binding"/>
    <property type="evidence" value="ECO:0007669"/>
    <property type="project" value="TreeGrafter"/>
</dbReference>
<evidence type="ECO:0000259" key="3">
    <source>
        <dbReference type="PROSITE" id="PS50033"/>
    </source>
</evidence>
<feature type="chain" id="PRO_5003837775" description="UBX domain-containing protein" evidence="2">
    <location>
        <begin position="20"/>
        <end position="450"/>
    </location>
</feature>
<dbReference type="PANTHER" id="PTHR23322">
    <property type="entry name" value="FAS-ASSOCIATED PROTEIN"/>
    <property type="match status" value="1"/>
</dbReference>
<feature type="compositionally biased region" description="Acidic residues" evidence="1">
    <location>
        <begin position="430"/>
        <end position="450"/>
    </location>
</feature>
<keyword evidence="5" id="KW-1185">Reference proteome</keyword>
<dbReference type="EMBL" id="AGNL01003204">
    <property type="protein sequence ID" value="EJK74993.1"/>
    <property type="molecule type" value="Genomic_DNA"/>
</dbReference>
<evidence type="ECO:0000313" key="4">
    <source>
        <dbReference type="EMBL" id="EJK74993.1"/>
    </source>
</evidence>
<proteinExistence type="predicted"/>
<sequence length="450" mass="49194">MKRTILMLQGLALTGCSAGAPFVTRRQSIRLRRSNIGSSSMTVVGGESSGDTDDTDEAGGSSCAAAALLQIRGGGTISNDSGGSIRRLAKRYGVDLPTNELDELPSKFASAVLTSSTTSLAEAMQRSNADARFLVVYISRQGSSKANGVAIPNLMSREMIKLANRRPLGKKQNSDTSSYYIWIVDDDGDYDSALKRLKLKPPAKRKSKSSSSKSVTPPILAIVYPSTSVSSSGKLTVTPNVLSQHHCQPPPGSPEVLTSWINATRKRHLRDFAKLQHDRREAVLHRERTEGYRASVEEDAVREAQERAEAERRRQAEEEEERRREELEARREVLRESLPEEPEPGAAGASTIALRFADGTRDQRRFPSDAPIDSIFDWIDVEHEIERERLELGTMNGSRTFVHGAGEASTIEGAGLGRMTALRVGIVEGSSEDAGEDDETEGDESEEYSD</sequence>
<dbReference type="AlphaFoldDB" id="K0T858"/>
<feature type="domain" description="UBX" evidence="3">
    <location>
        <begin position="345"/>
        <end position="380"/>
    </location>
</feature>
<dbReference type="Gene3D" id="3.10.20.90">
    <property type="entry name" value="Phosphatidylinositol 3-kinase Catalytic Subunit, Chain A, domain 1"/>
    <property type="match status" value="1"/>
</dbReference>
<dbReference type="SUPFAM" id="SSF54236">
    <property type="entry name" value="Ubiquitin-like"/>
    <property type="match status" value="1"/>
</dbReference>
<name>K0T858_THAOC</name>
<protein>
    <recommendedName>
        <fullName evidence="3">UBX domain-containing protein</fullName>
    </recommendedName>
</protein>
<dbReference type="PANTHER" id="PTHR23322:SF1">
    <property type="entry name" value="FAS-ASSOCIATED FACTOR 2"/>
    <property type="match status" value="1"/>
</dbReference>
<dbReference type="CDD" id="cd01767">
    <property type="entry name" value="UBX"/>
    <property type="match status" value="1"/>
</dbReference>
<dbReference type="OMA" id="FAKLQHD"/>
<keyword evidence="2" id="KW-0732">Signal</keyword>
<accession>K0T858</accession>
<dbReference type="Proteomes" id="UP000266841">
    <property type="component" value="Unassembled WGS sequence"/>
</dbReference>
<dbReference type="InterPro" id="IPR001012">
    <property type="entry name" value="UBX_dom"/>
</dbReference>
<organism evidence="4 5">
    <name type="scientific">Thalassiosira oceanica</name>
    <name type="common">Marine diatom</name>
    <dbReference type="NCBI Taxonomy" id="159749"/>
    <lineage>
        <taxon>Eukaryota</taxon>
        <taxon>Sar</taxon>
        <taxon>Stramenopiles</taxon>
        <taxon>Ochrophyta</taxon>
        <taxon>Bacillariophyta</taxon>
        <taxon>Coscinodiscophyceae</taxon>
        <taxon>Thalassiosirophycidae</taxon>
        <taxon>Thalassiosirales</taxon>
        <taxon>Thalassiosiraceae</taxon>
        <taxon>Thalassiosira</taxon>
    </lineage>
</organism>